<evidence type="ECO:0000259" key="1">
    <source>
        <dbReference type="Pfam" id="PF04961"/>
    </source>
</evidence>
<evidence type="ECO:0000313" key="3">
    <source>
        <dbReference type="Proteomes" id="UP000198636"/>
    </source>
</evidence>
<keyword evidence="3" id="KW-1185">Reference proteome</keyword>
<dbReference type="Pfam" id="PF04961">
    <property type="entry name" value="FTCD_C"/>
    <property type="match status" value="1"/>
</dbReference>
<accession>A0A1G5KVE1</accession>
<dbReference type="Proteomes" id="UP000198636">
    <property type="component" value="Unassembled WGS sequence"/>
</dbReference>
<sequence>MLLVDQSVKAFIEVVESNEPTPGGGSVSALAGSLGAALTAMVGNLTIGRKAFNELETQQQKEIEDNFNLARDLKGKLNILIDEDTKAFNGVMAAFKLPKETEEEKKARREAIEKATIEAMEIPLAAAKECLKVLQCQKTFALYGNVNAITDIGVGALMAYSGLEGALFNVRINLQGLKDEAYAAEIKNTCDTILKQGTQLKDEVIEIVYTKL</sequence>
<reference evidence="2 3" key="1">
    <citation type="submission" date="2016-10" db="EMBL/GenBank/DDBJ databases">
        <authorList>
            <person name="de Groot N.N."/>
        </authorList>
    </citation>
    <scope>NUCLEOTIDE SEQUENCE [LARGE SCALE GENOMIC DNA]</scope>
    <source>
        <strain evidence="2 3">DSM 18978</strain>
    </source>
</reference>
<dbReference type="OrthoDB" id="7959174at2"/>
<dbReference type="GO" id="GO:0003824">
    <property type="term" value="F:catalytic activity"/>
    <property type="evidence" value="ECO:0007669"/>
    <property type="project" value="InterPro"/>
</dbReference>
<proteinExistence type="predicted"/>
<evidence type="ECO:0000313" key="2">
    <source>
        <dbReference type="EMBL" id="SCZ04562.1"/>
    </source>
</evidence>
<dbReference type="SUPFAM" id="SSF101262">
    <property type="entry name" value="Methenyltetrahydrofolate cyclohydrolase-like"/>
    <property type="match status" value="1"/>
</dbReference>
<feature type="domain" description="Cyclodeaminase/cyclohydrolase" evidence="1">
    <location>
        <begin position="7"/>
        <end position="191"/>
    </location>
</feature>
<organism evidence="2 3">
    <name type="scientific">Alkaliphilus peptidifermentans DSM 18978</name>
    <dbReference type="NCBI Taxonomy" id="1120976"/>
    <lineage>
        <taxon>Bacteria</taxon>
        <taxon>Bacillati</taxon>
        <taxon>Bacillota</taxon>
        <taxon>Clostridia</taxon>
        <taxon>Peptostreptococcales</taxon>
        <taxon>Natronincolaceae</taxon>
        <taxon>Alkaliphilus</taxon>
    </lineage>
</organism>
<dbReference type="EMBL" id="FMUS01000032">
    <property type="protein sequence ID" value="SCZ04562.1"/>
    <property type="molecule type" value="Genomic_DNA"/>
</dbReference>
<dbReference type="RefSeq" id="WP_091546811.1">
    <property type="nucleotide sequence ID" value="NZ_FMUS01000032.1"/>
</dbReference>
<dbReference type="Gene3D" id="1.20.120.680">
    <property type="entry name" value="Formiminotetrahydrofolate cyclodeaminase monomer, up-and-down helical bundle"/>
    <property type="match status" value="1"/>
</dbReference>
<protein>
    <submittedName>
        <fullName evidence="2">Formimidoyltetrahydrofolate cyclodeaminase</fullName>
    </submittedName>
</protein>
<dbReference type="InterPro" id="IPR036178">
    <property type="entry name" value="Formintransfe-cycloase-like_sf"/>
</dbReference>
<dbReference type="InterPro" id="IPR007044">
    <property type="entry name" value="Cyclodeamin/CycHdrlase"/>
</dbReference>
<gene>
    <name evidence="2" type="ORF">SAMN03080606_03801</name>
</gene>
<name>A0A1G5KVE1_9FIRM</name>
<dbReference type="STRING" id="1120976.SAMN03080606_03801"/>
<dbReference type="AlphaFoldDB" id="A0A1G5KVE1"/>